<gene>
    <name evidence="2" type="ORF">VC83_00212</name>
</gene>
<dbReference type="EMBL" id="KV441386">
    <property type="protein sequence ID" value="OAF63262.1"/>
    <property type="molecule type" value="Genomic_DNA"/>
</dbReference>
<name>A0A177AP18_9PEZI</name>
<dbReference type="AlphaFoldDB" id="A0A177AP18"/>
<proteinExistence type="predicted"/>
<dbReference type="RefSeq" id="XP_024328531.1">
    <property type="nucleotide sequence ID" value="XM_024463908.1"/>
</dbReference>
<reference evidence="2" key="1">
    <citation type="submission" date="2016-03" db="EMBL/GenBank/DDBJ databases">
        <title>Updated assembly of Pseudogymnoascus destructans, the fungus causing white-nose syndrome of bats.</title>
        <authorList>
            <person name="Palmer J.M."/>
            <person name="Drees K.P."/>
            <person name="Foster J.T."/>
            <person name="Lindner D.L."/>
        </authorList>
    </citation>
    <scope>NUCLEOTIDE SEQUENCE [LARGE SCALE GENOMIC DNA]</scope>
    <source>
        <strain evidence="2">20631-21</strain>
    </source>
</reference>
<feature type="transmembrane region" description="Helical" evidence="1">
    <location>
        <begin position="38"/>
        <end position="58"/>
    </location>
</feature>
<evidence type="ECO:0000256" key="1">
    <source>
        <dbReference type="SAM" id="Phobius"/>
    </source>
</evidence>
<organism evidence="2">
    <name type="scientific">Pseudogymnoascus destructans</name>
    <dbReference type="NCBI Taxonomy" id="655981"/>
    <lineage>
        <taxon>Eukaryota</taxon>
        <taxon>Fungi</taxon>
        <taxon>Dikarya</taxon>
        <taxon>Ascomycota</taxon>
        <taxon>Pezizomycotina</taxon>
        <taxon>Leotiomycetes</taxon>
        <taxon>Thelebolales</taxon>
        <taxon>Thelebolaceae</taxon>
        <taxon>Pseudogymnoascus</taxon>
    </lineage>
</organism>
<feature type="transmembrane region" description="Helical" evidence="1">
    <location>
        <begin position="172"/>
        <end position="192"/>
    </location>
</feature>
<dbReference type="GeneID" id="36283311"/>
<keyword evidence="1" id="KW-0812">Transmembrane</keyword>
<evidence type="ECO:0000313" key="2">
    <source>
        <dbReference type="EMBL" id="OAF63262.1"/>
    </source>
</evidence>
<keyword evidence="1" id="KW-0472">Membrane</keyword>
<dbReference type="eggNOG" id="ENOG502SP07">
    <property type="taxonomic scope" value="Eukaryota"/>
</dbReference>
<dbReference type="VEuPathDB" id="FungiDB:GMDG_04834"/>
<evidence type="ECO:0008006" key="3">
    <source>
        <dbReference type="Google" id="ProtNLM"/>
    </source>
</evidence>
<sequence>MTPVQIAVVTVAPLIILLTALAGYAYTQIRLLSLPIPLTLPVLITLLPLLTTLTTTYFARLLRPSNLPTFTTLLTLITTFETALATWALTYLPASCGPEERWAALYRAKDADAIRRIQDRWACCGFNSVVDRAWPFPHGKDGDEFGADQCKRVLGREVACGRVWGEEERRMAGMLAGVAVAVFVVKMVVLITHEEHRMDSTCMDAFLRWYGAWRPRGFTRGSGEREVVDWRGWASGRGVS</sequence>
<dbReference type="Proteomes" id="UP000077154">
    <property type="component" value="Unassembled WGS sequence"/>
</dbReference>
<feature type="transmembrane region" description="Helical" evidence="1">
    <location>
        <begin position="70"/>
        <end position="92"/>
    </location>
</feature>
<dbReference type="OrthoDB" id="71600at2759"/>
<accession>A0A177AP18</accession>
<protein>
    <recommendedName>
        <fullName evidence="3">Tetraspanin Tsp3</fullName>
    </recommendedName>
</protein>
<keyword evidence="1" id="KW-1133">Transmembrane helix</keyword>
<feature type="transmembrane region" description="Helical" evidence="1">
    <location>
        <begin position="6"/>
        <end position="26"/>
    </location>
</feature>